<dbReference type="Proteomes" id="UP000230027">
    <property type="component" value="Unassembled WGS sequence"/>
</dbReference>
<evidence type="ECO:0000259" key="7">
    <source>
        <dbReference type="PROSITE" id="PS50076"/>
    </source>
</evidence>
<dbReference type="Gene3D" id="1.10.287.110">
    <property type="entry name" value="DnaJ domain"/>
    <property type="match status" value="1"/>
</dbReference>
<evidence type="ECO:0000313" key="9">
    <source>
        <dbReference type="Proteomes" id="UP000230027"/>
    </source>
</evidence>
<dbReference type="PROSITE" id="PS50076">
    <property type="entry name" value="DNAJ_2"/>
    <property type="match status" value="1"/>
</dbReference>
<evidence type="ECO:0000256" key="6">
    <source>
        <dbReference type="SAM" id="MobiDB-lite"/>
    </source>
</evidence>
<reference evidence="9" key="1">
    <citation type="submission" date="2017-09" db="EMBL/GenBank/DDBJ databases">
        <title>Depth-based differentiation of microbial function through sediment-hosted aquifers and enrichment of novel symbionts in the deep terrestrial subsurface.</title>
        <authorList>
            <person name="Probst A.J."/>
            <person name="Ladd B."/>
            <person name="Jarett J.K."/>
            <person name="Geller-Mcgrath D.E."/>
            <person name="Sieber C.M.K."/>
            <person name="Emerson J.B."/>
            <person name="Anantharaman K."/>
            <person name="Thomas B.C."/>
            <person name="Malmstrom R."/>
            <person name="Stieglmeier M."/>
            <person name="Klingl A."/>
            <person name="Woyke T."/>
            <person name="Ryan C.M."/>
            <person name="Banfield J.F."/>
        </authorList>
    </citation>
    <scope>NUCLEOTIDE SEQUENCE [LARGE SCALE GENOMIC DNA]</scope>
</reference>
<dbReference type="InterPro" id="IPR001623">
    <property type="entry name" value="DnaJ_domain"/>
</dbReference>
<dbReference type="GO" id="GO:0005737">
    <property type="term" value="C:cytoplasm"/>
    <property type="evidence" value="ECO:0007669"/>
    <property type="project" value="TreeGrafter"/>
</dbReference>
<dbReference type="PANTHER" id="PTHR43096">
    <property type="entry name" value="DNAJ HOMOLOG 1, MITOCHONDRIAL-RELATED"/>
    <property type="match status" value="1"/>
</dbReference>
<keyword evidence="1" id="KW-0479">Metal-binding</keyword>
<dbReference type="Pfam" id="PF01556">
    <property type="entry name" value="DnaJ_C"/>
    <property type="match status" value="1"/>
</dbReference>
<evidence type="ECO:0000256" key="1">
    <source>
        <dbReference type="ARBA" id="ARBA00022723"/>
    </source>
</evidence>
<dbReference type="PROSITE" id="PS00636">
    <property type="entry name" value="DNAJ_1"/>
    <property type="match status" value="1"/>
</dbReference>
<dbReference type="InterPro" id="IPR018253">
    <property type="entry name" value="DnaJ_domain_CS"/>
</dbReference>
<dbReference type="Pfam" id="PF00226">
    <property type="entry name" value="DnaJ"/>
    <property type="match status" value="1"/>
</dbReference>
<name>A0A2M7U5I7_9BACT</name>
<comment type="caution">
    <text evidence="8">The sequence shown here is derived from an EMBL/GenBank/DDBJ whole genome shotgun (WGS) entry which is preliminary data.</text>
</comment>
<proteinExistence type="predicted"/>
<dbReference type="GO" id="GO:0008270">
    <property type="term" value="F:zinc ion binding"/>
    <property type="evidence" value="ECO:0007669"/>
    <property type="project" value="UniProtKB-KW"/>
</dbReference>
<evidence type="ECO:0000256" key="3">
    <source>
        <dbReference type="ARBA" id="ARBA00022771"/>
    </source>
</evidence>
<sequence length="286" mass="31775">MEDYYKLLGVDKKASPSEIKSAYRKLALKWHPDKNKEVGAENRFKKINEAYEILSDEKKRQLYDQVGHSAFKNNGGRGNQGPQSGGPFGGQGGFRYYSNAGGAQNVDFDFGGVDPFDIFEQFFGFRSPNGGRRKPRNAYQMNLTFDEAIKGVSKKAVIGGEQKTIKIPAGVDTGMKIRFADFDIVVNVAQSKDFKRQKQDVYIEQLISFPQAVLGDTVQVKTIDGFIKLKVKSGTQSGSVVRLKGKGIPYPNSSQKGDQYVVWTVEIPVRISGSAKKIIENLKNEL</sequence>
<dbReference type="GO" id="GO:0042026">
    <property type="term" value="P:protein refolding"/>
    <property type="evidence" value="ECO:0007669"/>
    <property type="project" value="TreeGrafter"/>
</dbReference>
<dbReference type="CDD" id="cd06257">
    <property type="entry name" value="DnaJ"/>
    <property type="match status" value="1"/>
</dbReference>
<dbReference type="InterPro" id="IPR036869">
    <property type="entry name" value="J_dom_sf"/>
</dbReference>
<dbReference type="FunFam" id="2.60.260.20:FF:000005">
    <property type="entry name" value="Chaperone protein dnaJ 1, mitochondrial"/>
    <property type="match status" value="1"/>
</dbReference>
<dbReference type="PRINTS" id="PR00625">
    <property type="entry name" value="JDOMAIN"/>
</dbReference>
<evidence type="ECO:0000313" key="8">
    <source>
        <dbReference type="EMBL" id="PIZ66184.1"/>
    </source>
</evidence>
<feature type="compositionally biased region" description="Gly residues" evidence="6">
    <location>
        <begin position="75"/>
        <end position="91"/>
    </location>
</feature>
<protein>
    <submittedName>
        <fullName evidence="8">Molecular chaperone DnaJ</fullName>
    </submittedName>
</protein>
<evidence type="ECO:0000256" key="2">
    <source>
        <dbReference type="ARBA" id="ARBA00022737"/>
    </source>
</evidence>
<dbReference type="Gene3D" id="2.60.260.20">
    <property type="entry name" value="Urease metallochaperone UreE, N-terminal domain"/>
    <property type="match status" value="2"/>
</dbReference>
<dbReference type="SUPFAM" id="SSF46565">
    <property type="entry name" value="Chaperone J-domain"/>
    <property type="match status" value="1"/>
</dbReference>
<organism evidence="8 9">
    <name type="scientific">Candidatus Roizmanbacteria bacterium CG_4_10_14_0_2_um_filter_36_9</name>
    <dbReference type="NCBI Taxonomy" id="1974823"/>
    <lineage>
        <taxon>Bacteria</taxon>
        <taxon>Candidatus Roizmaniibacteriota</taxon>
    </lineage>
</organism>
<dbReference type="GO" id="GO:0051082">
    <property type="term" value="F:unfolded protein binding"/>
    <property type="evidence" value="ECO:0007669"/>
    <property type="project" value="InterPro"/>
</dbReference>
<keyword evidence="4" id="KW-0862">Zinc</keyword>
<keyword evidence="3" id="KW-0863">Zinc-finger</keyword>
<dbReference type="SMART" id="SM00271">
    <property type="entry name" value="DnaJ"/>
    <property type="match status" value="1"/>
</dbReference>
<dbReference type="SUPFAM" id="SSF49493">
    <property type="entry name" value="HSP40/DnaJ peptide-binding domain"/>
    <property type="match status" value="2"/>
</dbReference>
<feature type="region of interest" description="Disordered" evidence="6">
    <location>
        <begin position="69"/>
        <end position="91"/>
    </location>
</feature>
<dbReference type="PANTHER" id="PTHR43096:SF52">
    <property type="entry name" value="DNAJ HOMOLOG 1, MITOCHONDRIAL-RELATED"/>
    <property type="match status" value="1"/>
</dbReference>
<accession>A0A2M7U5I7</accession>
<dbReference type="InterPro" id="IPR008971">
    <property type="entry name" value="HSP40/DnaJ_pept-bd"/>
</dbReference>
<feature type="domain" description="J" evidence="7">
    <location>
        <begin position="3"/>
        <end position="67"/>
    </location>
</feature>
<dbReference type="AlphaFoldDB" id="A0A2M7U5I7"/>
<keyword evidence="2" id="KW-0677">Repeat</keyword>
<dbReference type="EMBL" id="PFOD01000021">
    <property type="protein sequence ID" value="PIZ66184.1"/>
    <property type="molecule type" value="Genomic_DNA"/>
</dbReference>
<dbReference type="CDD" id="cd10747">
    <property type="entry name" value="DnaJ_C"/>
    <property type="match status" value="1"/>
</dbReference>
<evidence type="ECO:0000256" key="5">
    <source>
        <dbReference type="ARBA" id="ARBA00023186"/>
    </source>
</evidence>
<gene>
    <name evidence="8" type="ORF">COY14_00785</name>
</gene>
<evidence type="ECO:0000256" key="4">
    <source>
        <dbReference type="ARBA" id="ARBA00022833"/>
    </source>
</evidence>
<dbReference type="InterPro" id="IPR002939">
    <property type="entry name" value="DnaJ_C"/>
</dbReference>
<keyword evidence="5" id="KW-0143">Chaperone</keyword>